<dbReference type="KEGG" id="sind:105175037"/>
<dbReference type="PANTHER" id="PTHR47591">
    <property type="entry name" value="ZINC FINGER PROTEIN ZAT2-RELATED"/>
    <property type="match status" value="1"/>
</dbReference>
<dbReference type="PROSITE" id="PS00028">
    <property type="entry name" value="ZINC_FINGER_C2H2_1"/>
    <property type="match status" value="3"/>
</dbReference>
<dbReference type="Pfam" id="PF13912">
    <property type="entry name" value="zf-C2H2_6"/>
    <property type="match status" value="3"/>
</dbReference>
<name>A0A6I9UMG5_SESIN</name>
<protein>
    <submittedName>
        <fullName evidence="5">Uncharacterized protein LOC105175037</fullName>
    </submittedName>
</protein>
<feature type="domain" description="C2H2-type" evidence="3">
    <location>
        <begin position="68"/>
        <end position="90"/>
    </location>
</feature>
<dbReference type="OrthoDB" id="6077919at2759"/>
<evidence type="ECO:0000259" key="3">
    <source>
        <dbReference type="PROSITE" id="PS50157"/>
    </source>
</evidence>
<dbReference type="RefSeq" id="XP_011095646.1">
    <property type="nucleotide sequence ID" value="XM_011097344.2"/>
</dbReference>
<dbReference type="Gramene" id="SIN_1014273.t">
    <property type="protein sequence ID" value="SIN_1014273.t.cds1"/>
    <property type="gene ID" value="SIN_1014273"/>
</dbReference>
<dbReference type="InterPro" id="IPR013087">
    <property type="entry name" value="Znf_C2H2_type"/>
</dbReference>
<dbReference type="InParanoid" id="A0A6I9UMG5"/>
<organism evidence="4 5">
    <name type="scientific">Sesamum indicum</name>
    <name type="common">Oriental sesame</name>
    <name type="synonym">Sesamum orientale</name>
    <dbReference type="NCBI Taxonomy" id="4182"/>
    <lineage>
        <taxon>Eukaryota</taxon>
        <taxon>Viridiplantae</taxon>
        <taxon>Streptophyta</taxon>
        <taxon>Embryophyta</taxon>
        <taxon>Tracheophyta</taxon>
        <taxon>Spermatophyta</taxon>
        <taxon>Magnoliopsida</taxon>
        <taxon>eudicotyledons</taxon>
        <taxon>Gunneridae</taxon>
        <taxon>Pentapetalae</taxon>
        <taxon>asterids</taxon>
        <taxon>lamiids</taxon>
        <taxon>Lamiales</taxon>
        <taxon>Pedaliaceae</taxon>
        <taxon>Sesamum</taxon>
    </lineage>
</organism>
<feature type="domain" description="C2H2-type" evidence="3">
    <location>
        <begin position="432"/>
        <end position="454"/>
    </location>
</feature>
<dbReference type="SUPFAM" id="SSF57667">
    <property type="entry name" value="beta-beta-alpha zinc fingers"/>
    <property type="match status" value="1"/>
</dbReference>
<keyword evidence="1" id="KW-0863">Zinc-finger</keyword>
<keyword evidence="1" id="KW-0479">Metal-binding</keyword>
<feature type="region of interest" description="Disordered" evidence="2">
    <location>
        <begin position="183"/>
        <end position="205"/>
    </location>
</feature>
<dbReference type="PROSITE" id="PS50157">
    <property type="entry name" value="ZINC_FINGER_C2H2_2"/>
    <property type="match status" value="3"/>
</dbReference>
<dbReference type="Proteomes" id="UP000504604">
    <property type="component" value="Linkage group LG12"/>
</dbReference>
<sequence length="549" mass="61542">MVNNQEEAMRSLLSLKKNKQKSDVFGEDELWVKLQFPEEEEGVGVGDQKMGFENKYDQMNEYSSNMKRVCHICCKVFSSGKALGGHMRIHVLGGKRKDLIFKEKRKVHQTIKFKKQSPREETVEKAVHFVEKKHHQYKKMTTGNCFGDSDDMVKSPSCIICGKNFPSMKSLFGHMRCHPEREWRGIHPPPSWEKISSSSSSSLSDAEPQKFYDQMELSASGGKNRAVDLTESLRGWPVTAKRGRKAMAVAASSSEFSCSDDNQFRAVTYLMMLASGHLLESGGAKRQTSAESQAAESFCKAKILEIDQVSKSKKFGTDYPVEQLGKELRNSSEFETVVMAGSGLVRGESVNKLEGQEWLDQEHDQVDYFPDDDQLDSKIPGQLNDKGFEATSNFKVPIKNKKKRKKLKLCELELAKGSSPTSPLHQNPPEKHQCKACDKAFPTHQALGGHMSSHYKFNVSIKNTNGTAQVKETKKHIAIKGLSRNLFEETQHQCKTCDKNFSTARAPSSQVPASEDTQICRIMLDIDLNEAPPSEGEAGVGSQFSTYTW</sequence>
<dbReference type="SMART" id="SM00355">
    <property type="entry name" value="ZnF_C2H2"/>
    <property type="match status" value="3"/>
</dbReference>
<feature type="domain" description="C2H2-type" evidence="3">
    <location>
        <begin position="156"/>
        <end position="183"/>
    </location>
</feature>
<keyword evidence="1" id="KW-0862">Zinc</keyword>
<dbReference type="GeneID" id="105175037"/>
<evidence type="ECO:0000256" key="1">
    <source>
        <dbReference type="PROSITE-ProRule" id="PRU00042"/>
    </source>
</evidence>
<dbReference type="GO" id="GO:0008270">
    <property type="term" value="F:zinc ion binding"/>
    <property type="evidence" value="ECO:0007669"/>
    <property type="project" value="UniProtKB-KW"/>
</dbReference>
<dbReference type="Gene3D" id="3.30.160.60">
    <property type="entry name" value="Classic Zinc Finger"/>
    <property type="match status" value="2"/>
</dbReference>
<dbReference type="PANTHER" id="PTHR47591:SF1">
    <property type="entry name" value="ZINC FINGER PROTEIN ZAT2-RELATED"/>
    <property type="match status" value="1"/>
</dbReference>
<reference evidence="5" key="1">
    <citation type="submission" date="2025-08" db="UniProtKB">
        <authorList>
            <consortium name="RefSeq"/>
        </authorList>
    </citation>
    <scope>IDENTIFICATION</scope>
</reference>
<proteinExistence type="predicted"/>
<dbReference type="AlphaFoldDB" id="A0A6I9UMG5"/>
<accession>A0A6I9UMG5</accession>
<evidence type="ECO:0000313" key="5">
    <source>
        <dbReference type="RefSeq" id="XP_011095646.1"/>
    </source>
</evidence>
<dbReference type="InterPro" id="IPR036236">
    <property type="entry name" value="Znf_C2H2_sf"/>
</dbReference>
<keyword evidence="4" id="KW-1185">Reference proteome</keyword>
<evidence type="ECO:0000313" key="4">
    <source>
        <dbReference type="Proteomes" id="UP000504604"/>
    </source>
</evidence>
<gene>
    <name evidence="5" type="primary">LOC105175037</name>
</gene>
<evidence type="ECO:0000256" key="2">
    <source>
        <dbReference type="SAM" id="MobiDB-lite"/>
    </source>
</evidence>